<dbReference type="InterPro" id="IPR041078">
    <property type="entry name" value="Plavaka"/>
</dbReference>
<dbReference type="Pfam" id="PF18759">
    <property type="entry name" value="Plavaka"/>
    <property type="match status" value="1"/>
</dbReference>
<name>A0A4Q9PB31_9APHY</name>
<organism evidence="1 2">
    <name type="scientific">Dichomitus squalens</name>
    <dbReference type="NCBI Taxonomy" id="114155"/>
    <lineage>
        <taxon>Eukaryota</taxon>
        <taxon>Fungi</taxon>
        <taxon>Dikarya</taxon>
        <taxon>Basidiomycota</taxon>
        <taxon>Agaricomycotina</taxon>
        <taxon>Agaricomycetes</taxon>
        <taxon>Polyporales</taxon>
        <taxon>Polyporaceae</taxon>
        <taxon>Dichomitus</taxon>
    </lineage>
</organism>
<protein>
    <submittedName>
        <fullName evidence="1">Uncharacterized protein</fullName>
    </submittedName>
</protein>
<proteinExistence type="predicted"/>
<dbReference type="Proteomes" id="UP000292082">
    <property type="component" value="Unassembled WGS sequence"/>
</dbReference>
<gene>
    <name evidence="1" type="ORF">BD310DRAFT_786414</name>
</gene>
<dbReference type="AlphaFoldDB" id="A0A4Q9PB31"/>
<evidence type="ECO:0000313" key="1">
    <source>
        <dbReference type="EMBL" id="TBU51185.1"/>
    </source>
</evidence>
<sequence length="537" mass="61633">MHWQYSGSVTKSAAELQRLVDDVLLDPRFEKDDLAGFSTAREKRRLDEHQTTLGAFSVDDGWREIEVELHVPKERVQHEDERTTESFFVRGIWARNFTEVIKAGVRDVVARKYHWIPHQLFRRRSADQPPERLYSEVYNSDAMLEEHQKLQEKPRNADDSPDVEYAVCALTVYSDSTHLAQFGTASLWPIHAFIANLSKYFRLKPTMFAAHHLAYIPPLPPALFEWYKELYGSPPSAAVIRLLKHDLMQKIWLSLLDAEFMHAFEHGILIECADGIIRRIFPRIFLYSADYPEKCLVACLKFLGKCACPECLIEKKDFGKMGTKTDLKYRITKRREDTGFLRTAIAKAREWIFRLGRAPDGSNIKASMLNKVSVTPTRSAFSIRFAKFQKNVYDLFTPDLMHEFELGVWKSTFTHLVRVLMAAGNDAVQQLDQRFSLIPTFGRGVIRSFGGNISAMKKLAARDFEQMLKVCQICAMPVFEGLLPEPYNSVILDLLFELSMWHAYAKLSLHTETSLCTLEAITVSLGKAMRAFVSRVC</sequence>
<feature type="non-terminal residue" evidence="1">
    <location>
        <position position="537"/>
    </location>
</feature>
<keyword evidence="2" id="KW-1185">Reference proteome</keyword>
<dbReference type="STRING" id="114155.A0A4Q9PB31"/>
<evidence type="ECO:0000313" key="2">
    <source>
        <dbReference type="Proteomes" id="UP000292082"/>
    </source>
</evidence>
<dbReference type="EMBL" id="ML145368">
    <property type="protein sequence ID" value="TBU51185.1"/>
    <property type="molecule type" value="Genomic_DNA"/>
</dbReference>
<accession>A0A4Q9PB31</accession>
<reference evidence="1 2" key="1">
    <citation type="submission" date="2019-01" db="EMBL/GenBank/DDBJ databases">
        <title>Draft genome sequences of three monokaryotic isolates of the white-rot basidiomycete fungus Dichomitus squalens.</title>
        <authorList>
            <consortium name="DOE Joint Genome Institute"/>
            <person name="Lopez S.C."/>
            <person name="Andreopoulos B."/>
            <person name="Pangilinan J."/>
            <person name="Lipzen A."/>
            <person name="Riley R."/>
            <person name="Ahrendt S."/>
            <person name="Ng V."/>
            <person name="Barry K."/>
            <person name="Daum C."/>
            <person name="Grigoriev I.V."/>
            <person name="Hilden K.S."/>
            <person name="Makela M.R."/>
            <person name="de Vries R.P."/>
        </authorList>
    </citation>
    <scope>NUCLEOTIDE SEQUENCE [LARGE SCALE GENOMIC DNA]</scope>
    <source>
        <strain evidence="1 2">CBS 464.89</strain>
    </source>
</reference>